<reference evidence="1" key="1">
    <citation type="journal article" date="2020" name="mSystems">
        <title>Genome- and Community-Level Interaction Insights into Carbon Utilization and Element Cycling Functions of Hydrothermarchaeota in Hydrothermal Sediment.</title>
        <authorList>
            <person name="Zhou Z."/>
            <person name="Liu Y."/>
            <person name="Xu W."/>
            <person name="Pan J."/>
            <person name="Luo Z.H."/>
            <person name="Li M."/>
        </authorList>
    </citation>
    <scope>NUCLEOTIDE SEQUENCE [LARGE SCALE GENOMIC DNA]</scope>
    <source>
        <strain evidence="1">SpSt-1179</strain>
    </source>
</reference>
<evidence type="ECO:0000313" key="1">
    <source>
        <dbReference type="EMBL" id="HDP78771.1"/>
    </source>
</evidence>
<dbReference type="InterPro" id="IPR036102">
    <property type="entry name" value="OsmC/Ohrsf"/>
</dbReference>
<dbReference type="EMBL" id="DSBT01000347">
    <property type="protein sequence ID" value="HDP78771.1"/>
    <property type="molecule type" value="Genomic_DNA"/>
</dbReference>
<comment type="caution">
    <text evidence="1">The sequence shown here is derived from an EMBL/GenBank/DDBJ whole genome shotgun (WGS) entry which is preliminary data.</text>
</comment>
<protein>
    <recommendedName>
        <fullName evidence="2">OsmC family peroxiredoxin</fullName>
    </recommendedName>
</protein>
<organism evidence="1">
    <name type="scientific">Mesotoga infera</name>
    <dbReference type="NCBI Taxonomy" id="1236046"/>
    <lineage>
        <taxon>Bacteria</taxon>
        <taxon>Thermotogati</taxon>
        <taxon>Thermotogota</taxon>
        <taxon>Thermotogae</taxon>
        <taxon>Kosmotogales</taxon>
        <taxon>Kosmotogaceae</taxon>
        <taxon>Mesotoga</taxon>
    </lineage>
</organism>
<dbReference type="PANTHER" id="PTHR34352">
    <property type="entry name" value="PROTEIN YHFA"/>
    <property type="match status" value="1"/>
</dbReference>
<accession>A0A7C1CY41</accession>
<dbReference type="InterPro" id="IPR015946">
    <property type="entry name" value="KH_dom-like_a/b"/>
</dbReference>
<name>A0A7C1CY41_9BACT</name>
<gene>
    <name evidence="1" type="ORF">ENN47_11460</name>
</gene>
<evidence type="ECO:0008006" key="2">
    <source>
        <dbReference type="Google" id="ProtNLM"/>
    </source>
</evidence>
<feature type="non-terminal residue" evidence="1">
    <location>
        <position position="1"/>
    </location>
</feature>
<dbReference type="Proteomes" id="UP000886198">
    <property type="component" value="Unassembled WGS sequence"/>
</dbReference>
<dbReference type="AlphaFoldDB" id="A0A7C1CY41"/>
<sequence>QSDKQIHMAPHFRSDLNIYYELMHLSELIPSIYSLLLSKLRLRQSEIDINCLFCCVLLSLTAILDDVGSLDAVHLNQRGYEMGSKVHVKVEFAGGFSGTGITDSGYKVKIGPDGAVPYDLLLLSLVSCLHATFLDILNKKKIDFTSADIEVWGEKREQVPTTLKICELKIGIKGVDLSHRSSVEKSFELATKYCSVYKTVSSVAEIVWEVNFD</sequence>
<dbReference type="PANTHER" id="PTHR34352:SF1">
    <property type="entry name" value="PROTEIN YHFA"/>
    <property type="match status" value="1"/>
</dbReference>
<dbReference type="Gene3D" id="3.30.300.20">
    <property type="match status" value="1"/>
</dbReference>
<dbReference type="SUPFAM" id="SSF82784">
    <property type="entry name" value="OsmC-like"/>
    <property type="match status" value="1"/>
</dbReference>
<dbReference type="InterPro" id="IPR003718">
    <property type="entry name" value="OsmC/Ohr_fam"/>
</dbReference>
<proteinExistence type="predicted"/>
<dbReference type="Pfam" id="PF02566">
    <property type="entry name" value="OsmC"/>
    <property type="match status" value="1"/>
</dbReference>